<dbReference type="GO" id="GO:0030246">
    <property type="term" value="F:carbohydrate binding"/>
    <property type="evidence" value="ECO:0007669"/>
    <property type="project" value="UniProtKB-UniRule"/>
</dbReference>
<dbReference type="CDD" id="cd00070">
    <property type="entry name" value="GLECT"/>
    <property type="match status" value="1"/>
</dbReference>
<feature type="domain" description="Galectin" evidence="4">
    <location>
        <begin position="54"/>
        <end position="198"/>
    </location>
</feature>
<reference evidence="5" key="1">
    <citation type="submission" date="2025-08" db="UniProtKB">
        <authorList>
            <consortium name="Ensembl"/>
        </authorList>
    </citation>
    <scope>IDENTIFICATION</scope>
</reference>
<evidence type="ECO:0000313" key="5">
    <source>
        <dbReference type="Ensembl" id="ENSSSCP00015039232.1"/>
    </source>
</evidence>
<dbReference type="Pfam" id="PF00337">
    <property type="entry name" value="Gal-bind_lectin"/>
    <property type="match status" value="1"/>
</dbReference>
<evidence type="ECO:0000259" key="4">
    <source>
        <dbReference type="PROSITE" id="PS51304"/>
    </source>
</evidence>
<organism evidence="5 6">
    <name type="scientific">Sus scrofa</name>
    <name type="common">Pig</name>
    <dbReference type="NCBI Taxonomy" id="9823"/>
    <lineage>
        <taxon>Eukaryota</taxon>
        <taxon>Metazoa</taxon>
        <taxon>Chordata</taxon>
        <taxon>Craniata</taxon>
        <taxon>Vertebrata</taxon>
        <taxon>Euteleostomi</taxon>
        <taxon>Mammalia</taxon>
        <taxon>Eutheria</taxon>
        <taxon>Laurasiatheria</taxon>
        <taxon>Artiodactyla</taxon>
        <taxon>Suina</taxon>
        <taxon>Suidae</taxon>
        <taxon>Sus</taxon>
    </lineage>
</organism>
<keyword evidence="1 2" id="KW-0430">Lectin</keyword>
<dbReference type="PANTHER" id="PTHR11346">
    <property type="entry name" value="GALECTIN"/>
    <property type="match status" value="1"/>
</dbReference>
<feature type="region of interest" description="Disordered" evidence="3">
    <location>
        <begin position="199"/>
        <end position="267"/>
    </location>
</feature>
<feature type="region of interest" description="Disordered" evidence="3">
    <location>
        <begin position="65"/>
        <end position="86"/>
    </location>
</feature>
<dbReference type="SMART" id="SM00276">
    <property type="entry name" value="GLECT"/>
    <property type="match status" value="1"/>
</dbReference>
<feature type="compositionally biased region" description="Basic and acidic residues" evidence="3">
    <location>
        <begin position="68"/>
        <end position="82"/>
    </location>
</feature>
<dbReference type="PROSITE" id="PS51304">
    <property type="entry name" value="GALECTIN"/>
    <property type="match status" value="1"/>
</dbReference>
<evidence type="ECO:0000256" key="3">
    <source>
        <dbReference type="SAM" id="MobiDB-lite"/>
    </source>
</evidence>
<dbReference type="InterPro" id="IPR013320">
    <property type="entry name" value="ConA-like_dom_sf"/>
</dbReference>
<evidence type="ECO:0000256" key="2">
    <source>
        <dbReference type="RuleBase" id="RU102079"/>
    </source>
</evidence>
<dbReference type="InterPro" id="IPR044156">
    <property type="entry name" value="Galectin-like"/>
</dbReference>
<feature type="region of interest" description="Disordered" evidence="3">
    <location>
        <begin position="1"/>
        <end position="25"/>
    </location>
</feature>
<evidence type="ECO:0000313" key="6">
    <source>
        <dbReference type="Proteomes" id="UP000694726"/>
    </source>
</evidence>
<dbReference type="Gene3D" id="2.60.120.200">
    <property type="match status" value="1"/>
</dbReference>
<dbReference type="Proteomes" id="UP000694726">
    <property type="component" value="Unplaced"/>
</dbReference>
<name>A0A8D0UBM4_PIG</name>
<feature type="region of interest" description="Disordered" evidence="3">
    <location>
        <begin position="161"/>
        <end position="181"/>
    </location>
</feature>
<evidence type="ECO:0000256" key="1">
    <source>
        <dbReference type="ARBA" id="ARBA00022734"/>
    </source>
</evidence>
<accession>A0A8D0UBM4</accession>
<dbReference type="SUPFAM" id="SSF49899">
    <property type="entry name" value="Concanavalin A-like lectins/glucanases"/>
    <property type="match status" value="1"/>
</dbReference>
<dbReference type="PANTHER" id="PTHR11346:SF107">
    <property type="entry name" value="GALECTIN-7"/>
    <property type="match status" value="1"/>
</dbReference>
<proteinExistence type="predicted"/>
<feature type="compositionally biased region" description="Basic residues" evidence="3">
    <location>
        <begin position="171"/>
        <end position="181"/>
    </location>
</feature>
<dbReference type="AlphaFoldDB" id="A0A8D0UBM4"/>
<dbReference type="SMART" id="SM00908">
    <property type="entry name" value="Gal-bind_lectin"/>
    <property type="match status" value="1"/>
</dbReference>
<protein>
    <recommendedName>
        <fullName evidence="2">Galectin</fullName>
    </recommendedName>
</protein>
<sequence>MIPWQVPASGNEGDPGQSTVTLAQGHVCPGPQLDGGCPGNWAPWPPVCNRSFPHLAWDSRGPWKRGWARAEGKSPAEGDARSHPPPPRFYVNLLCGEEPGSEAALHFNPRLDESSVVFNSLEHGAWGREERGPGIPFQRGQPFDVLLITTDEGFKVGLRRGVGASAQGSSPRRRREHRRGRGWSGVLPWRKRTSVAVAQTGEPEPSARGVGVPVQRRGPEVPPTPTLFPVRWGPRQRLRGRGVGGWGDRPQKPVPAGRGRCSPSATQAVPHFQPFAFGSEAEMRAL</sequence>
<dbReference type="InterPro" id="IPR001079">
    <property type="entry name" value="Galectin_CRD"/>
</dbReference>
<dbReference type="Ensembl" id="ENSSSCT00015095544.1">
    <property type="protein sequence ID" value="ENSSSCP00015039232.1"/>
    <property type="gene ID" value="ENSSSCG00015071268.1"/>
</dbReference>